<keyword evidence="2" id="KW-1185">Reference proteome</keyword>
<proteinExistence type="predicted"/>
<accession>A0ABN6F1G9</accession>
<evidence type="ECO:0000313" key="2">
    <source>
        <dbReference type="Proteomes" id="UP001320148"/>
    </source>
</evidence>
<dbReference type="EMBL" id="AP024488">
    <property type="protein sequence ID" value="BCS95460.1"/>
    <property type="molecule type" value="Genomic_DNA"/>
</dbReference>
<organism evidence="1 2">
    <name type="scientific">Desulfoluna limicola</name>
    <dbReference type="NCBI Taxonomy" id="2810562"/>
    <lineage>
        <taxon>Bacteria</taxon>
        <taxon>Pseudomonadati</taxon>
        <taxon>Thermodesulfobacteriota</taxon>
        <taxon>Desulfobacteria</taxon>
        <taxon>Desulfobacterales</taxon>
        <taxon>Desulfolunaceae</taxon>
        <taxon>Desulfoluna</taxon>
    </lineage>
</organism>
<gene>
    <name evidence="1" type="ORF">DSLASN_10920</name>
</gene>
<protein>
    <submittedName>
        <fullName evidence="1">Uncharacterized protein</fullName>
    </submittedName>
</protein>
<name>A0ABN6F1G9_9BACT</name>
<dbReference type="RefSeq" id="WP_236891704.1">
    <property type="nucleotide sequence ID" value="NZ_AP024488.1"/>
</dbReference>
<dbReference type="Proteomes" id="UP001320148">
    <property type="component" value="Chromosome"/>
</dbReference>
<evidence type="ECO:0000313" key="1">
    <source>
        <dbReference type="EMBL" id="BCS95460.1"/>
    </source>
</evidence>
<reference evidence="1 2" key="1">
    <citation type="submission" date="2021-02" db="EMBL/GenBank/DDBJ databases">
        <title>Complete genome of Desulfoluna sp. strain ASN36.</title>
        <authorList>
            <person name="Takahashi A."/>
            <person name="Kojima H."/>
            <person name="Fukui M."/>
        </authorList>
    </citation>
    <scope>NUCLEOTIDE SEQUENCE [LARGE SCALE GENOMIC DNA]</scope>
    <source>
        <strain evidence="1 2">ASN36</strain>
    </source>
</reference>
<sequence>MNPATKIFELNPHTITESLARGCVNRLRDECIKNIDTIHIQSNGGYKNLQKKCKAIFKDGTVSGLYIGEKNCLAMFVKYDEIKKMFTGAYLSKVNGEFSLYESDIRFSRHSIQRLIERLKTKHPRIEVAKAIHSQTKYAFSREAQKGINIHQKYRMPGFNDVDIALPYFENDALLGMWFIASTSDFYCNYVGKMVVKTFVDAEKLREPQYESCIEQYYAQLDSLSSGEKMQEANLI</sequence>